<proteinExistence type="predicted"/>
<keyword evidence="2" id="KW-1185">Reference proteome</keyword>
<protein>
    <submittedName>
        <fullName evidence="1">Uncharacterized protein</fullName>
    </submittedName>
</protein>
<dbReference type="RefSeq" id="WP_186887140.1">
    <property type="nucleotide sequence ID" value="NZ_JACONZ010000001.1"/>
</dbReference>
<dbReference type="Proteomes" id="UP000659630">
    <property type="component" value="Unassembled WGS sequence"/>
</dbReference>
<sequence>MEKENSRMKQTVKFLKWIRQYSGWWYLICTPNDKHMNPEMMKMLMERLDKAALYELIFVLIMVHRKEPFADSFIKSVLLDMLIARWDIDKEEIVKKFIEHLQ</sequence>
<evidence type="ECO:0000313" key="2">
    <source>
        <dbReference type="Proteomes" id="UP000659630"/>
    </source>
</evidence>
<gene>
    <name evidence="1" type="ORF">H8S23_04795</name>
</gene>
<dbReference type="AlphaFoldDB" id="A0A923ID24"/>
<name>A0A923ID24_9FIRM</name>
<accession>A0A923ID24</accession>
<evidence type="ECO:0000313" key="1">
    <source>
        <dbReference type="EMBL" id="MBC5580815.1"/>
    </source>
</evidence>
<organism evidence="1 2">
    <name type="scientific">Anaerofilum hominis</name>
    <dbReference type="NCBI Taxonomy" id="2763016"/>
    <lineage>
        <taxon>Bacteria</taxon>
        <taxon>Bacillati</taxon>
        <taxon>Bacillota</taxon>
        <taxon>Clostridia</taxon>
        <taxon>Eubacteriales</taxon>
        <taxon>Oscillospiraceae</taxon>
        <taxon>Anaerofilum</taxon>
    </lineage>
</organism>
<comment type="caution">
    <text evidence="1">The sequence shown here is derived from an EMBL/GenBank/DDBJ whole genome shotgun (WGS) entry which is preliminary data.</text>
</comment>
<reference evidence="1" key="1">
    <citation type="submission" date="2020-08" db="EMBL/GenBank/DDBJ databases">
        <title>Genome public.</title>
        <authorList>
            <person name="Liu C."/>
            <person name="Sun Q."/>
        </authorList>
    </citation>
    <scope>NUCLEOTIDE SEQUENCE</scope>
    <source>
        <strain evidence="1">BX8</strain>
    </source>
</reference>
<dbReference type="EMBL" id="JACONZ010000001">
    <property type="protein sequence ID" value="MBC5580815.1"/>
    <property type="molecule type" value="Genomic_DNA"/>
</dbReference>